<evidence type="ECO:0000313" key="1">
    <source>
        <dbReference type="EMBL" id="CAI3977084.1"/>
    </source>
</evidence>
<reference evidence="2" key="2">
    <citation type="submission" date="2024-04" db="EMBL/GenBank/DDBJ databases">
        <authorList>
            <person name="Chen Y."/>
            <person name="Shah S."/>
            <person name="Dougan E. K."/>
            <person name="Thang M."/>
            <person name="Chan C."/>
        </authorList>
    </citation>
    <scope>NUCLEOTIDE SEQUENCE [LARGE SCALE GENOMIC DNA]</scope>
</reference>
<organism evidence="1">
    <name type="scientific">Cladocopium goreaui</name>
    <dbReference type="NCBI Taxonomy" id="2562237"/>
    <lineage>
        <taxon>Eukaryota</taxon>
        <taxon>Sar</taxon>
        <taxon>Alveolata</taxon>
        <taxon>Dinophyceae</taxon>
        <taxon>Suessiales</taxon>
        <taxon>Symbiodiniaceae</taxon>
        <taxon>Cladocopium</taxon>
    </lineage>
</organism>
<evidence type="ECO:0000313" key="2">
    <source>
        <dbReference type="EMBL" id="CAL1130459.1"/>
    </source>
</evidence>
<dbReference type="EMBL" id="CAMXCT020000320">
    <property type="protein sequence ID" value="CAL1130459.1"/>
    <property type="molecule type" value="Genomic_DNA"/>
</dbReference>
<accession>A0A9P1BPI9</accession>
<dbReference type="AlphaFoldDB" id="A0A9P1BPI9"/>
<protein>
    <submittedName>
        <fullName evidence="1">Uncharacterized protein</fullName>
    </submittedName>
</protein>
<name>A0A9P1BPI9_9DINO</name>
<sequence>MICVADHRLHFLNGSSVARTVNEKKQVWESSTAFIDAYRVGQLEAKSAVNLLNHIPHQVVQKLAALVRTFSMQKFISHEPIANCIFNLGHATSSSSLEVWEPFLANTTESLLLLAERMEGDYMALAPKMRKCYKQSDIELLQRSCCLYLECERAYTTRVPNSFAASELPKIKKSSLDGRLLMMLLAVYVDPVFWLLCRFLLRHLDPDLTACLERTVPPVNLESITAFKISLAKHAKQAGAK</sequence>
<dbReference type="EMBL" id="CAMXCT010000320">
    <property type="protein sequence ID" value="CAI3977084.1"/>
    <property type="molecule type" value="Genomic_DNA"/>
</dbReference>
<dbReference type="Proteomes" id="UP001152797">
    <property type="component" value="Unassembled WGS sequence"/>
</dbReference>
<dbReference type="EMBL" id="CAMXCT030000320">
    <property type="protein sequence ID" value="CAL4764396.1"/>
    <property type="molecule type" value="Genomic_DNA"/>
</dbReference>
<reference evidence="1" key="1">
    <citation type="submission" date="2022-10" db="EMBL/GenBank/DDBJ databases">
        <authorList>
            <person name="Chen Y."/>
            <person name="Dougan E. K."/>
            <person name="Chan C."/>
            <person name="Rhodes N."/>
            <person name="Thang M."/>
        </authorList>
    </citation>
    <scope>NUCLEOTIDE SEQUENCE</scope>
</reference>
<comment type="caution">
    <text evidence="1">The sequence shown here is derived from an EMBL/GenBank/DDBJ whole genome shotgun (WGS) entry which is preliminary data.</text>
</comment>
<gene>
    <name evidence="1" type="ORF">C1SCF055_LOCUS5257</name>
</gene>
<proteinExistence type="predicted"/>
<dbReference type="OrthoDB" id="412835at2759"/>
<evidence type="ECO:0000313" key="3">
    <source>
        <dbReference type="Proteomes" id="UP001152797"/>
    </source>
</evidence>
<keyword evidence="3" id="KW-1185">Reference proteome</keyword>